<evidence type="ECO:0000313" key="4">
    <source>
        <dbReference type="Proteomes" id="UP000429607"/>
    </source>
</evidence>
<keyword evidence="5" id="KW-1185">Reference proteome</keyword>
<dbReference type="AlphaFoldDB" id="A0A6A3J1A5"/>
<gene>
    <name evidence="2" type="ORF">PR001_g21628</name>
    <name evidence="1" type="ORF">PR002_g22120</name>
    <name evidence="3" type="ORF">PR003_g17859</name>
</gene>
<evidence type="ECO:0000313" key="6">
    <source>
        <dbReference type="Proteomes" id="UP000435112"/>
    </source>
</evidence>
<sequence length="69" mass="7659">MGMNDSARRLGLNSVVLATVLAEMVSVIHVSTVPRRRSPPWTAVSFHRLWLVLHRNQGARALQAGRTRG</sequence>
<evidence type="ECO:0000313" key="5">
    <source>
        <dbReference type="Proteomes" id="UP000434957"/>
    </source>
</evidence>
<dbReference type="Proteomes" id="UP000435112">
    <property type="component" value="Unassembled WGS sequence"/>
</dbReference>
<accession>A0A6A3J1A5</accession>
<evidence type="ECO:0000313" key="2">
    <source>
        <dbReference type="EMBL" id="KAE8989957.1"/>
    </source>
</evidence>
<proteinExistence type="predicted"/>
<name>A0A6A3J1A5_9STRA</name>
<dbReference type="Proteomes" id="UP000429607">
    <property type="component" value="Unassembled WGS sequence"/>
</dbReference>
<evidence type="ECO:0000313" key="1">
    <source>
        <dbReference type="EMBL" id="KAE8987188.1"/>
    </source>
</evidence>
<evidence type="ECO:0000313" key="3">
    <source>
        <dbReference type="EMBL" id="KAE9319901.1"/>
    </source>
</evidence>
<dbReference type="EMBL" id="QXFU01002331">
    <property type="protein sequence ID" value="KAE8987188.1"/>
    <property type="molecule type" value="Genomic_DNA"/>
</dbReference>
<protein>
    <submittedName>
        <fullName evidence="1">Uncharacterized protein</fullName>
    </submittedName>
</protein>
<reference evidence="4 6" key="1">
    <citation type="submission" date="2018-09" db="EMBL/GenBank/DDBJ databases">
        <title>Genomic investigation of the strawberry pathogen Phytophthora fragariae indicates pathogenicity is determined by transcriptional variation in three key races.</title>
        <authorList>
            <person name="Adams T.M."/>
            <person name="Armitage A.D."/>
            <person name="Sobczyk M.K."/>
            <person name="Bates H.J."/>
            <person name="Dunwell J.M."/>
            <person name="Nellist C.F."/>
            <person name="Harrison R.J."/>
        </authorList>
    </citation>
    <scope>NUCLEOTIDE SEQUENCE [LARGE SCALE GENOMIC DNA]</scope>
    <source>
        <strain evidence="2 4">SCRP249</strain>
        <strain evidence="1 6">SCRP324</strain>
        <strain evidence="3 5">SCRP333</strain>
    </source>
</reference>
<comment type="caution">
    <text evidence="1">The sequence shown here is derived from an EMBL/GenBank/DDBJ whole genome shotgun (WGS) entry which is preliminary data.</text>
</comment>
<dbReference type="EMBL" id="QXFV01002288">
    <property type="protein sequence ID" value="KAE8989957.1"/>
    <property type="molecule type" value="Genomic_DNA"/>
</dbReference>
<dbReference type="EMBL" id="QXFT01001390">
    <property type="protein sequence ID" value="KAE9319901.1"/>
    <property type="molecule type" value="Genomic_DNA"/>
</dbReference>
<organism evidence="1 6">
    <name type="scientific">Phytophthora rubi</name>
    <dbReference type="NCBI Taxonomy" id="129364"/>
    <lineage>
        <taxon>Eukaryota</taxon>
        <taxon>Sar</taxon>
        <taxon>Stramenopiles</taxon>
        <taxon>Oomycota</taxon>
        <taxon>Peronosporomycetes</taxon>
        <taxon>Peronosporales</taxon>
        <taxon>Peronosporaceae</taxon>
        <taxon>Phytophthora</taxon>
    </lineage>
</organism>
<dbReference type="OrthoDB" id="10273234at2759"/>
<dbReference type="Proteomes" id="UP000434957">
    <property type="component" value="Unassembled WGS sequence"/>
</dbReference>